<evidence type="ECO:0000259" key="1">
    <source>
        <dbReference type="Pfam" id="PF14529"/>
    </source>
</evidence>
<organism evidence="2 3">
    <name type="scientific">Euphydryas editha</name>
    <name type="common">Edith's checkerspot</name>
    <dbReference type="NCBI Taxonomy" id="104508"/>
    <lineage>
        <taxon>Eukaryota</taxon>
        <taxon>Metazoa</taxon>
        <taxon>Ecdysozoa</taxon>
        <taxon>Arthropoda</taxon>
        <taxon>Hexapoda</taxon>
        <taxon>Insecta</taxon>
        <taxon>Pterygota</taxon>
        <taxon>Neoptera</taxon>
        <taxon>Endopterygota</taxon>
        <taxon>Lepidoptera</taxon>
        <taxon>Glossata</taxon>
        <taxon>Ditrysia</taxon>
        <taxon>Papilionoidea</taxon>
        <taxon>Nymphalidae</taxon>
        <taxon>Nymphalinae</taxon>
        <taxon>Euphydryas</taxon>
    </lineage>
</organism>
<accession>A0AAU9UP31</accession>
<dbReference type="Proteomes" id="UP001153954">
    <property type="component" value="Unassembled WGS sequence"/>
</dbReference>
<comment type="caution">
    <text evidence="2">The sequence shown here is derived from an EMBL/GenBank/DDBJ whole genome shotgun (WGS) entry which is preliminary data.</text>
</comment>
<dbReference type="InterPro" id="IPR027124">
    <property type="entry name" value="Swc5/CFDP1/2"/>
</dbReference>
<keyword evidence="3" id="KW-1185">Reference proteome</keyword>
<feature type="domain" description="Endonuclease/exonuclease/phosphatase" evidence="1">
    <location>
        <begin position="56"/>
        <end position="197"/>
    </location>
</feature>
<dbReference type="SUPFAM" id="SSF56219">
    <property type="entry name" value="DNase I-like"/>
    <property type="match status" value="1"/>
</dbReference>
<dbReference type="InterPro" id="IPR036691">
    <property type="entry name" value="Endo/exonu/phosph_ase_sf"/>
</dbReference>
<reference evidence="2" key="1">
    <citation type="submission" date="2022-03" db="EMBL/GenBank/DDBJ databases">
        <authorList>
            <person name="Tunstrom K."/>
        </authorList>
    </citation>
    <scope>NUCLEOTIDE SEQUENCE</scope>
</reference>
<dbReference type="PANTHER" id="PTHR23227">
    <property type="entry name" value="BUCENTAUR RELATED"/>
    <property type="match status" value="1"/>
</dbReference>
<sequence length="388" mass="44294">MKTWTRIACWNVRTLSEDSRLAQAEAEMLSKMRTTGLETDLRPDHHSPFLHQGPKISVVQCYAPTNSASEELKDDFYSALNTTLRNIRKQDIVIVMGDLNAKIGTGNAGYERHMGKQVLGVRNENGERFLEFCQNNDLTIGGTLFIHRDHHKYTWNSPDGNTKNQIDHLAISSKWRTSLLDVRKRRGADIDSDHHLVVAEVRLKVSASRASIDTARTSRRFDVSKLKNSDIKDTFKMELRNRFSVLDTNSTTVDEEWNRIKMVYTETSSVVLGHKTHTRGELMSQETWDLIGQRRELHLKLTASSDKIVQEDLRQQYRQMRKRIYRSTRRDRRVWADGIADGAQRAADSGNLKEVQSHKSAFLSADCNIGRTTEALAGTLPGHLAHPR</sequence>
<dbReference type="Pfam" id="PF14529">
    <property type="entry name" value="Exo_endo_phos_2"/>
    <property type="match status" value="1"/>
</dbReference>
<dbReference type="CDD" id="cd09076">
    <property type="entry name" value="L1-EN"/>
    <property type="match status" value="1"/>
</dbReference>
<proteinExistence type="predicted"/>
<gene>
    <name evidence="2" type="ORF">EEDITHA_LOCUS14397</name>
</gene>
<name>A0AAU9UP31_EUPED</name>
<evidence type="ECO:0000313" key="2">
    <source>
        <dbReference type="EMBL" id="CAH2099414.1"/>
    </source>
</evidence>
<dbReference type="EMBL" id="CAKOGL010000022">
    <property type="protein sequence ID" value="CAH2099414.1"/>
    <property type="molecule type" value="Genomic_DNA"/>
</dbReference>
<dbReference type="AlphaFoldDB" id="A0AAU9UP31"/>
<dbReference type="GO" id="GO:0003824">
    <property type="term" value="F:catalytic activity"/>
    <property type="evidence" value="ECO:0007669"/>
    <property type="project" value="InterPro"/>
</dbReference>
<dbReference type="Gene3D" id="3.60.10.10">
    <property type="entry name" value="Endonuclease/exonuclease/phosphatase"/>
    <property type="match status" value="1"/>
</dbReference>
<evidence type="ECO:0000313" key="3">
    <source>
        <dbReference type="Proteomes" id="UP001153954"/>
    </source>
</evidence>
<dbReference type="InterPro" id="IPR005135">
    <property type="entry name" value="Endo/exonuclease/phosphatase"/>
</dbReference>
<dbReference type="PANTHER" id="PTHR23227:SF67">
    <property type="entry name" value="CRANIOFACIAL DEVELOPMENT PROTEIN 2-LIKE"/>
    <property type="match status" value="1"/>
</dbReference>
<protein>
    <recommendedName>
        <fullName evidence="1">Endonuclease/exonuclease/phosphatase domain-containing protein</fullName>
    </recommendedName>
</protein>